<dbReference type="EMBL" id="GBHO01020949">
    <property type="protein sequence ID" value="JAG22655.1"/>
    <property type="molecule type" value="Transcribed_RNA"/>
</dbReference>
<dbReference type="EMBL" id="GBRD01013613">
    <property type="protein sequence ID" value="JAG52213.1"/>
    <property type="molecule type" value="Transcribed_RNA"/>
</dbReference>
<dbReference type="EMBL" id="GBRD01013615">
    <property type="protein sequence ID" value="JAG52211.1"/>
    <property type="molecule type" value="Transcribed_RNA"/>
</dbReference>
<evidence type="ECO:0000256" key="6">
    <source>
        <dbReference type="ARBA" id="ARBA00022989"/>
    </source>
</evidence>
<reference evidence="11" key="4">
    <citation type="submission" date="2014-09" db="EMBL/GenBank/DDBJ databases">
        <authorList>
            <person name="Magalhaes I.L.F."/>
            <person name="Oliveira U."/>
            <person name="Santos F.R."/>
            <person name="Vidigal T.H.D.A."/>
            <person name="Brescovit A.D."/>
            <person name="Santos A.J."/>
        </authorList>
    </citation>
    <scope>NUCLEOTIDE SEQUENCE</scope>
</reference>
<reference evidence="12" key="3">
    <citation type="submission" date="2014-09" db="EMBL/GenBank/DDBJ databases">
        <title>Lygus hesperus Antennal Transcriptome.</title>
        <authorList>
            <person name="Hull J."/>
        </authorList>
    </citation>
    <scope>NUCLEOTIDE SEQUENCE</scope>
</reference>
<keyword evidence="6 8" id="KW-1133">Transmembrane helix</keyword>
<sequence length="242" mass="27407">MLLTSSDNQVTRQITLLYCLSSCTVLPLSAFILHLTGGHLLAGSTKAIPLFIPLLFFELIKWCYHHIIFDKDLKVKKTNRFGNMSIIYRHIDLVESIKGIIIYCLGTIMFFVAAVLFGAEIMSKHEETLMFGAFVSLLTVFPMTLHTGRQAVMKFMANQPAPNMFHKLFYRTFQFTLAGAWVGAAYIPLDWDRAWQAWPITCSFGALIGNILGYIFILVQHFVFGSHGVFGKKKKSFSGKYN</sequence>
<keyword evidence="5" id="KW-0256">Endoplasmic reticulum</keyword>
<keyword evidence="4 8" id="KW-0812">Transmembrane</keyword>
<feature type="transmembrane region" description="Helical" evidence="8">
    <location>
        <begin position="100"/>
        <end position="122"/>
    </location>
</feature>
<evidence type="ECO:0000313" key="11">
    <source>
        <dbReference type="EMBL" id="JAG52211.1"/>
    </source>
</evidence>
<evidence type="ECO:0000313" key="12">
    <source>
        <dbReference type="EMBL" id="JAG52213.1"/>
    </source>
</evidence>
<evidence type="ECO:0000256" key="1">
    <source>
        <dbReference type="ARBA" id="ARBA00004477"/>
    </source>
</evidence>
<dbReference type="EMBL" id="GBHO01020950">
    <property type="protein sequence ID" value="JAG22654.1"/>
    <property type="molecule type" value="Transcribed_RNA"/>
</dbReference>
<evidence type="ECO:0000313" key="13">
    <source>
        <dbReference type="EMBL" id="JAQ00742.1"/>
    </source>
</evidence>
<feature type="transmembrane region" description="Helical" evidence="8">
    <location>
        <begin position="128"/>
        <end position="147"/>
    </location>
</feature>
<evidence type="ECO:0000256" key="8">
    <source>
        <dbReference type="SAM" id="Phobius"/>
    </source>
</evidence>
<keyword evidence="7 8" id="KW-0472">Membrane</keyword>
<dbReference type="InterPro" id="IPR009580">
    <property type="entry name" value="GPI_biosynthesis_protein_Pig-F"/>
</dbReference>
<dbReference type="GO" id="GO:0006506">
    <property type="term" value="P:GPI anchor biosynthetic process"/>
    <property type="evidence" value="ECO:0007669"/>
    <property type="project" value="UniProtKB-UniPathway"/>
</dbReference>
<dbReference type="GO" id="GO:0005789">
    <property type="term" value="C:endoplasmic reticulum membrane"/>
    <property type="evidence" value="ECO:0007669"/>
    <property type="project" value="UniProtKB-SubCell"/>
</dbReference>
<name>A0A0A9XRV7_LYGHE</name>
<reference evidence="9" key="2">
    <citation type="submission" date="2014-07" db="EMBL/GenBank/DDBJ databases">
        <authorList>
            <person name="Hull J."/>
        </authorList>
    </citation>
    <scope>NUCLEOTIDE SEQUENCE</scope>
</reference>
<comment type="pathway">
    <text evidence="2">Glycolipid biosynthesis; glycosylphosphatidylinositol-anchor biosynthesis.</text>
</comment>
<evidence type="ECO:0000313" key="10">
    <source>
        <dbReference type="EMBL" id="JAG22655.1"/>
    </source>
</evidence>
<evidence type="ECO:0000313" key="9">
    <source>
        <dbReference type="EMBL" id="JAG22654.1"/>
    </source>
</evidence>
<reference evidence="13" key="5">
    <citation type="journal article" date="2016" name="Gigascience">
        <title>De novo construction of an expanded transcriptome assembly for the western tarnished plant bug, Lygus hesperus.</title>
        <authorList>
            <person name="Tassone E.E."/>
            <person name="Geib S.M."/>
            <person name="Hall B."/>
            <person name="Fabrick J.A."/>
            <person name="Brent C.S."/>
            <person name="Hull J.J."/>
        </authorList>
    </citation>
    <scope>NUCLEOTIDE SEQUENCE</scope>
</reference>
<evidence type="ECO:0000256" key="2">
    <source>
        <dbReference type="ARBA" id="ARBA00004687"/>
    </source>
</evidence>
<evidence type="ECO:0000256" key="5">
    <source>
        <dbReference type="ARBA" id="ARBA00022824"/>
    </source>
</evidence>
<organism evidence="9">
    <name type="scientific">Lygus hesperus</name>
    <name type="common">Western plant bug</name>
    <dbReference type="NCBI Taxonomy" id="30085"/>
    <lineage>
        <taxon>Eukaryota</taxon>
        <taxon>Metazoa</taxon>
        <taxon>Ecdysozoa</taxon>
        <taxon>Arthropoda</taxon>
        <taxon>Hexapoda</taxon>
        <taxon>Insecta</taxon>
        <taxon>Pterygota</taxon>
        <taxon>Neoptera</taxon>
        <taxon>Paraneoptera</taxon>
        <taxon>Hemiptera</taxon>
        <taxon>Heteroptera</taxon>
        <taxon>Panheteroptera</taxon>
        <taxon>Cimicomorpha</taxon>
        <taxon>Miridae</taxon>
        <taxon>Mirini</taxon>
        <taxon>Lygus</taxon>
    </lineage>
</organism>
<dbReference type="AlphaFoldDB" id="A0A0A9XRV7"/>
<feature type="transmembrane region" description="Helical" evidence="8">
    <location>
        <begin position="207"/>
        <end position="230"/>
    </location>
</feature>
<keyword evidence="3" id="KW-0337">GPI-anchor biosynthesis</keyword>
<evidence type="ECO:0000256" key="3">
    <source>
        <dbReference type="ARBA" id="ARBA00022502"/>
    </source>
</evidence>
<dbReference type="UniPathway" id="UPA00196"/>
<reference evidence="9" key="1">
    <citation type="journal article" date="2014" name="PLoS ONE">
        <title>Transcriptome-Based Identification of ABC Transporters in the Western Tarnished Plant Bug Lygus hesperus.</title>
        <authorList>
            <person name="Hull J.J."/>
            <person name="Chaney K."/>
            <person name="Geib S.M."/>
            <person name="Fabrick J.A."/>
            <person name="Brent C.S."/>
            <person name="Walsh D."/>
            <person name="Lavine L.C."/>
        </authorList>
    </citation>
    <scope>NUCLEOTIDE SEQUENCE</scope>
</reference>
<gene>
    <name evidence="9" type="primary">PIGF_0</name>
    <name evidence="10" type="synonym">PIGF_1</name>
    <name evidence="10" type="ORF">CM83_31723</name>
    <name evidence="9" type="ORF">CM83_31724</name>
    <name evidence="13" type="ORF">g.67406</name>
</gene>
<evidence type="ECO:0000256" key="4">
    <source>
        <dbReference type="ARBA" id="ARBA00022692"/>
    </source>
</evidence>
<feature type="transmembrane region" description="Helical" evidence="8">
    <location>
        <begin position="15"/>
        <end position="35"/>
    </location>
</feature>
<dbReference type="EMBL" id="GDHC01017887">
    <property type="protein sequence ID" value="JAQ00742.1"/>
    <property type="molecule type" value="Transcribed_RNA"/>
</dbReference>
<feature type="transmembrane region" description="Helical" evidence="8">
    <location>
        <begin position="47"/>
        <end position="64"/>
    </location>
</feature>
<protein>
    <submittedName>
        <fullName evidence="9">Phosphatidylinositol-glycan biosynthesis class F protein</fullName>
    </submittedName>
</protein>
<feature type="transmembrane region" description="Helical" evidence="8">
    <location>
        <begin position="168"/>
        <end position="187"/>
    </location>
</feature>
<comment type="subcellular location">
    <subcellularLocation>
        <location evidence="1">Endoplasmic reticulum membrane</location>
        <topology evidence="1">Multi-pass membrane protein</topology>
    </subcellularLocation>
</comment>
<accession>A0A0A9XRV7</accession>
<proteinExistence type="predicted"/>
<evidence type="ECO:0000256" key="7">
    <source>
        <dbReference type="ARBA" id="ARBA00023136"/>
    </source>
</evidence>
<dbReference type="Pfam" id="PF06699">
    <property type="entry name" value="PIG-F"/>
    <property type="match status" value="1"/>
</dbReference>